<reference evidence="1 2" key="2">
    <citation type="journal article" date="2004" name="Nature">
        <title>Finishing the euchromatic sequence of the human genome.</title>
        <authorList>
            <consortium name="International Human Genome Sequencing Consortium"/>
        </authorList>
    </citation>
    <scope>NUCLEOTIDE SEQUENCE [LARGE SCALE GENOMIC DNA]</scope>
</reference>
<proteinExistence type="evidence at protein level"/>
<reference evidence="1 2" key="1">
    <citation type="journal article" date="2001" name="Nature">
        <title>Initial sequencing and analysis of the human genome.</title>
        <authorList>
            <consortium name="International Human Genome Sequencing Consortium"/>
            <person name="Lander E.S."/>
            <person name="Linton L.M."/>
            <person name="Birren B."/>
            <person name="Nusbaum C."/>
            <person name="Zody M.C."/>
            <person name="Baldwin J."/>
            <person name="Devon K."/>
            <person name="Dewar K."/>
            <person name="Doyle M."/>
            <person name="FitzHugh W."/>
            <person name="Funke R."/>
            <person name="Gage D."/>
            <person name="Harris K."/>
            <person name="Heaford A."/>
            <person name="Howland J."/>
            <person name="Kann L."/>
            <person name="Lehoczky J."/>
            <person name="LeVine R."/>
            <person name="McEwan P."/>
            <person name="McKernan K."/>
            <person name="Meldrim J."/>
            <person name="Mesirov J.P."/>
            <person name="Miranda C."/>
            <person name="Morris W."/>
            <person name="Naylor J."/>
            <person name="Raymond C."/>
            <person name="Rosetti M."/>
            <person name="Santos R."/>
            <person name="Sheridan A."/>
            <person name="Sougnez C."/>
            <person name="Stange-Thomann N."/>
            <person name="Stojanovic N."/>
            <person name="Subramanian A."/>
            <person name="Wyman D."/>
            <person name="Rogers J."/>
            <person name="Sulston J."/>
            <person name="Ainscough R."/>
            <person name="Beck S."/>
            <person name="Bentley D."/>
            <person name="Burton J."/>
            <person name="Clee C."/>
            <person name="Carter N."/>
            <person name="Coulson A."/>
            <person name="Deadman R."/>
            <person name="Deloukas P."/>
            <person name="Dunham A."/>
            <person name="Dunham I."/>
            <person name="Durbin R."/>
            <person name="French L."/>
            <person name="Grafham D."/>
            <person name="Gregory S."/>
            <person name="Hubbard T."/>
            <person name="Humphray S."/>
            <person name="Hunt A."/>
            <person name="Jones M."/>
            <person name="Lloyd C."/>
            <person name="McMurray A."/>
            <person name="Matthews L."/>
            <person name="Mercer S."/>
            <person name="Milne S."/>
            <person name="Mullikin J.C."/>
            <person name="Mungall A."/>
            <person name="Plumb R."/>
            <person name="Ross M."/>
            <person name="Shownkeen R."/>
            <person name="Sims S."/>
            <person name="Waterston R.H."/>
            <person name="Wilson R.K."/>
            <person name="Hillier L.W."/>
            <person name="McPherson J.D."/>
            <person name="Marra M.A."/>
            <person name="Mardis E.R."/>
            <person name="Fulton L.A."/>
            <person name="Chinwalla A.T."/>
            <person name="Pepin K.H."/>
            <person name="Gish W.R."/>
            <person name="Chissoe S.L."/>
            <person name="Wendl M.C."/>
            <person name="Delehaunty K.D."/>
            <person name="Miner T.L."/>
            <person name="Delehaunty A."/>
            <person name="Kramer J.B."/>
            <person name="Cook L.L."/>
            <person name="Fulton R.S."/>
            <person name="Johnson D.L."/>
            <person name="Minx P.J."/>
            <person name="Clifton S.W."/>
            <person name="Hawkins T."/>
            <person name="Branscomb E."/>
            <person name="Predki P."/>
            <person name="Richardson P."/>
            <person name="Wenning S."/>
            <person name="Slezak T."/>
            <person name="Doggett N."/>
            <person name="Cheng J.F."/>
            <person name="Olsen A."/>
            <person name="Lucas S."/>
            <person name="Elkin C."/>
            <person name="Uberbacher E."/>
            <person name="Frazier M."/>
            <person name="Gibbs R.A."/>
            <person name="Muzny D.M."/>
            <person name="Scherer S.E."/>
            <person name="Bouck J.B."/>
            <person name="Sodergren E.J."/>
            <person name="Worley K.C."/>
            <person name="Rives C.M."/>
            <person name="Gorrell J.H."/>
            <person name="Metzker M.L."/>
            <person name="Naylor S.L."/>
            <person name="Kucherlapati R.S."/>
            <person name="Nelson D.L."/>
            <person name="Weinstock G.M."/>
            <person name="Sakaki Y."/>
            <person name="Fujiyama A."/>
            <person name="Hattori M."/>
            <person name="Yada T."/>
            <person name="Toyoda A."/>
            <person name="Itoh T."/>
            <person name="Kawagoe C."/>
            <person name="Watanabe H."/>
            <person name="Totoki Y."/>
            <person name="Taylor T."/>
            <person name="Weissenbach J."/>
            <person name="Heilig R."/>
            <person name="Saurin W."/>
            <person name="Artiguenave F."/>
            <person name="Brottier P."/>
            <person name="Bruls T."/>
            <person name="Pelletier E."/>
            <person name="Robert C."/>
            <person name="Wincker P."/>
            <person name="Smith D.R."/>
            <person name="Doucette-Stamm L."/>
            <person name="Rubenfield M."/>
            <person name="Weinstock K."/>
            <person name="Lee H.M."/>
            <person name="Dubois J."/>
            <person name="Rosenthal A."/>
            <person name="Platzer M."/>
            <person name="Nyakatura G."/>
            <person name="Taudien S."/>
            <person name="Rump A."/>
            <person name="Yang H."/>
            <person name="Yu J."/>
            <person name="Wang J."/>
            <person name="Huang G."/>
            <person name="Gu J."/>
            <person name="Hood L."/>
            <person name="Rowen L."/>
            <person name="Madan A."/>
            <person name="Qin S."/>
            <person name="Davis R.W."/>
            <person name="Federspiel N.A."/>
            <person name="Abola A.P."/>
            <person name="Proctor M.J."/>
            <person name="Myers R.M."/>
            <person name="Schmutz J."/>
            <person name="Dickson M."/>
            <person name="Grimwood J."/>
            <person name="Cox D.R."/>
            <person name="Olson M.V."/>
            <person name="Kaul R."/>
            <person name="Raymond C."/>
            <person name="Shimizu N."/>
            <person name="Kawasaki K."/>
            <person name="Minoshima S."/>
            <person name="Evans G.A."/>
            <person name="Athanasiou M."/>
            <person name="Schultz R."/>
            <person name="Roe B.A."/>
            <person name="Chen F."/>
            <person name="Pan H."/>
            <person name="Ramser J."/>
            <person name="Lehrach H."/>
            <person name="Reinhardt R."/>
            <person name="McCombie W.R."/>
            <person name="de la Bastide M."/>
            <person name="Dedhia N."/>
            <person name="Blocker H."/>
            <person name="Hornischer K."/>
            <person name="Nordsiek G."/>
            <person name="Agarwala R."/>
            <person name="Aravind L."/>
            <person name="Bailey J.A."/>
            <person name="Bateman A."/>
            <person name="Batzoglou S."/>
            <person name="Birney E."/>
            <person name="Bork P."/>
            <person name="Brown D.G."/>
            <person name="Burge C.B."/>
            <person name="Cerutti L."/>
            <person name="Chen H.C."/>
            <person name="Church D."/>
            <person name="Clamp M."/>
            <person name="Copley R.R."/>
            <person name="Doerks T."/>
            <person name="Eddy S.R."/>
            <person name="Eichler E.E."/>
            <person name="Furey T.S."/>
            <person name="Galagan J."/>
            <person name="Gilbert J.G."/>
            <person name="Harmon C."/>
            <person name="Hayashizaki Y."/>
            <person name="Haussler D."/>
            <person name="Hermjakob H."/>
            <person name="Hokamp K."/>
            <person name="Jang W."/>
            <person name="Johnson L.S."/>
            <person name="Jones T.A."/>
            <person name="Kasif S."/>
            <person name="Kaspryzk A."/>
            <person name="Kennedy S."/>
            <person name="Kent W.J."/>
            <person name="Kitts P."/>
            <person name="Koonin E.V."/>
            <person name="Korf I."/>
            <person name="Kulp D."/>
            <person name="Lancet D."/>
            <person name="Lowe T.M."/>
            <person name="McLysaght A."/>
            <person name="Mikkelsen T."/>
            <person name="Moran J.V."/>
            <person name="Mulder N."/>
            <person name="Pollara V.J."/>
            <person name="Ponting C.P."/>
            <person name="Schuler G."/>
            <person name="Schultz J."/>
            <person name="Slater G."/>
            <person name="Smit A.F."/>
            <person name="Stupka E."/>
            <person name="Szustakowski J."/>
            <person name="Thierry-Mieg D."/>
            <person name="Thierry-Mieg J."/>
            <person name="Wagner L."/>
            <person name="Wallis J."/>
            <person name="Wheeler R."/>
            <person name="Williams A."/>
            <person name="Wolf Y.I."/>
            <person name="Wolfe K.H."/>
            <person name="Yang S.P."/>
            <person name="Yeh R.F."/>
            <person name="Collins F."/>
            <person name="Guyer M.S."/>
            <person name="Peterson J."/>
            <person name="Felsenfeld A."/>
            <person name="Wetterstrand K.A."/>
            <person name="Patrinos A."/>
            <person name="Morgan M.J."/>
            <person name="de Jong P."/>
            <person name="Catanese J.J."/>
            <person name="Osoegawa K."/>
            <person name="Shizuya H."/>
            <person name="Choi S."/>
            <person name="Chen Y.J."/>
        </authorList>
    </citation>
    <scope>NUCLEOTIDE SEQUENCE [LARGE SCALE GENOMIC DNA]</scope>
</reference>
<protein>
    <submittedName>
        <fullName evidence="1">Dyskerin pseudouridine synthase 1</fullName>
    </submittedName>
</protein>
<name>A0A8Q3WLE5_HUMAN</name>
<dbReference type="Ensembl" id="ENST00000696581.1">
    <property type="protein sequence ID" value="ENSP00000512734.1"/>
    <property type="gene ID" value="ENSG00000130826.19"/>
</dbReference>
<evidence type="ECO:0000313" key="1">
    <source>
        <dbReference type="Ensembl" id="ENSP00000512734.1"/>
    </source>
</evidence>
<dbReference type="EMBL" id="AC109993">
    <property type="status" value="NOT_ANNOTATED_CDS"/>
    <property type="molecule type" value="Genomic_DNA"/>
</dbReference>
<dbReference type="OpenTargets" id="ENSG00000130826"/>
<dbReference type="Ensembl" id="ENST00000696581.1">
    <property type="protein sequence ID" value="ENSP00000512734.1"/>
    <property type="gene ID" value="ENSG00000130826.20"/>
</dbReference>
<sequence length="49" mass="5922">MADAEVIILPKKHKKKKERKSLPEEDVAVPVKRHRKPCFLFKRHTFPWQ</sequence>
<keyword evidence="2" id="KW-1185">Reference proteome</keyword>
<evidence type="ECO:0007829" key="3">
    <source>
        <dbReference type="PeptideAtlas" id="A0A8Q3WLE5"/>
    </source>
</evidence>
<reference evidence="1 2" key="3">
    <citation type="journal article" date="2005" name="Nature">
        <title>The DNA sequence of the human X chromosome.</title>
        <authorList>
            <person name="Ross M.T."/>
            <person name="Grafham D.V."/>
            <person name="Coffey A.J."/>
            <person name="Scherer S."/>
            <person name="McLay K."/>
            <person name="Muzny D."/>
            <person name="Platzer M."/>
            <person name="Howell G.R."/>
            <person name="Burrows C."/>
            <person name="Bird C.P."/>
            <person name="Frankish A."/>
            <person name="Lovell F.L."/>
            <person name="Howe K.L."/>
            <person name="Ashurst J.L."/>
            <person name="Fulton R.S."/>
            <person name="Sudbrak R."/>
            <person name="Wen G."/>
            <person name="Jones M.C."/>
            <person name="Hurles M.E."/>
            <person name="Andrews T.D."/>
            <person name="Scott C.E."/>
            <person name="Searle S."/>
            <person name="Ramser J."/>
            <person name="Whittaker A."/>
            <person name="Deadman R."/>
            <person name="Carter N.P."/>
            <person name="Hunt S.E."/>
            <person name="Chen R."/>
            <person name="Cree A."/>
            <person name="Gunaratne P."/>
            <person name="Havlak P."/>
            <person name="Hodgson A."/>
            <person name="Metzker M.L."/>
            <person name="Richards S."/>
            <person name="Scott G."/>
            <person name="Steffen D."/>
            <person name="Sodergren E."/>
            <person name="Wheeler D.A."/>
            <person name="Worley K.C."/>
            <person name="Ainscough R."/>
            <person name="Ambrose K.D."/>
            <person name="Ansari-Lari M.A."/>
            <person name="Aradhya S."/>
            <person name="Ashwell R.I."/>
            <person name="Babbage A.K."/>
            <person name="Bagguley C.L."/>
            <person name="Ballabio A."/>
            <person name="Banerjee R."/>
            <person name="Barker G.E."/>
            <person name="Barlow K.F."/>
            <person name="Barrett I.P."/>
            <person name="Bates K.N."/>
            <person name="Beare D.M."/>
            <person name="Beasley H."/>
            <person name="Beasley O."/>
            <person name="Beck A."/>
            <person name="Bethel G."/>
            <person name="Blechschmidt K."/>
            <person name="Brady N."/>
            <person name="Bray-Allen S."/>
            <person name="Bridgeman A.M."/>
            <person name="Brown A.J."/>
            <person name="Brown M.J."/>
            <person name="Bonnin D."/>
            <person name="Bruford E.A."/>
            <person name="Buhay C."/>
            <person name="Burch P."/>
            <person name="Burford D."/>
            <person name="Burgess J."/>
            <person name="Burrill W."/>
            <person name="Burton J."/>
            <person name="Bye J.M."/>
            <person name="Carder C."/>
            <person name="Carrel L."/>
            <person name="Chako J."/>
            <person name="Chapman J.C."/>
            <person name="Chavez D."/>
            <person name="Chen E."/>
            <person name="Chen G."/>
            <person name="Chen Y."/>
            <person name="Chen Z."/>
            <person name="Chinault C."/>
            <person name="Ciccodicola A."/>
            <person name="Clark S.Y."/>
            <person name="Clarke G."/>
            <person name="Clee C.M."/>
            <person name="Clegg S."/>
            <person name="Clerc-Blankenburg K."/>
            <person name="Clifford K."/>
            <person name="Cobley V."/>
            <person name="Cole C.G."/>
            <person name="Conquer J.S."/>
            <person name="Corby N."/>
            <person name="Connor R.E."/>
            <person name="David R."/>
            <person name="Davies J."/>
            <person name="Davis C."/>
            <person name="Davis J."/>
            <person name="Delgado O."/>
            <person name="Deshazo D."/>
            <person name="Dhami P."/>
            <person name="Ding Y."/>
            <person name="Dinh H."/>
            <person name="Dodsworth S."/>
            <person name="Draper H."/>
            <person name="Dugan-Rocha S."/>
            <person name="Dunham A."/>
            <person name="Dunn M."/>
            <person name="Durbin K.J."/>
            <person name="Dutta I."/>
            <person name="Eades T."/>
            <person name="Ellwood M."/>
            <person name="Emery-Cohen A."/>
            <person name="Errington H."/>
            <person name="Evans K.L."/>
            <person name="Faulkner L."/>
            <person name="Francis F."/>
            <person name="Frankland J."/>
            <person name="Fraser A.E."/>
            <person name="Galgoczy P."/>
            <person name="Gilbert J."/>
            <person name="Gill R."/>
            <person name="Glockner G."/>
            <person name="Gregory S.G."/>
            <person name="Gribble S."/>
            <person name="Griffiths C."/>
            <person name="Grocock R."/>
            <person name="Gu Y."/>
            <person name="Gwilliam R."/>
            <person name="Hamilton C."/>
            <person name="Hart E.A."/>
            <person name="Hawes A."/>
            <person name="Heath P.D."/>
            <person name="Heitmann K."/>
            <person name="Hennig S."/>
            <person name="Hernandez J."/>
            <person name="Hinzmann B."/>
            <person name="Ho S."/>
            <person name="Hoffs M."/>
            <person name="Howden P.J."/>
            <person name="Huckle E.J."/>
            <person name="Hume J."/>
            <person name="Hunt P.J."/>
            <person name="Hunt A.R."/>
            <person name="Isherwood J."/>
            <person name="Jacob L."/>
            <person name="Johnson D."/>
            <person name="Jones S."/>
            <person name="de Jong P.J."/>
            <person name="Joseph S.S."/>
            <person name="Keenan S."/>
            <person name="Kelly S."/>
            <person name="Kershaw J.K."/>
            <person name="Khan Z."/>
            <person name="Kioschis P."/>
            <person name="Klages S."/>
            <person name="Knights A.J."/>
            <person name="Kosiura A."/>
            <person name="Kovar-Smith C."/>
            <person name="Laird G.K."/>
            <person name="Langford C."/>
            <person name="Lawlor S."/>
            <person name="Leversha M."/>
            <person name="Lewis L."/>
            <person name="Liu W."/>
            <person name="Lloyd C."/>
            <person name="Lloyd D.M."/>
            <person name="Loulseged H."/>
            <person name="Loveland J.E."/>
            <person name="Lovell J.D."/>
            <person name="Lozado R."/>
            <person name="Lu J."/>
            <person name="Lyne R."/>
            <person name="Ma J."/>
            <person name="Maheshwari M."/>
            <person name="Matthews L.H."/>
            <person name="McDowall J."/>
            <person name="McLaren S."/>
            <person name="McMurray A."/>
            <person name="Meidl P."/>
            <person name="Meitinger T."/>
            <person name="Milne S."/>
            <person name="Miner G."/>
            <person name="Mistry S.L."/>
            <person name="Morgan M."/>
            <person name="Morris S."/>
            <person name="Muller I."/>
            <person name="Mullikin J.C."/>
            <person name="Nguyen N."/>
            <person name="Nordsiek G."/>
            <person name="Nyakatura G."/>
            <person name="O'Dell C.N."/>
            <person name="Okwuonu G."/>
            <person name="Palmer S."/>
            <person name="Pandian R."/>
            <person name="Parker D."/>
            <person name="Parrish J."/>
            <person name="Pasternak S."/>
            <person name="Patel D."/>
            <person name="Pearce A.V."/>
            <person name="Pearson D.M."/>
            <person name="Pelan S.E."/>
            <person name="Perez L."/>
            <person name="Porter K.M."/>
            <person name="Ramsey Y."/>
            <person name="Reichwald K."/>
            <person name="Rhodes S."/>
            <person name="Ridler K.A."/>
            <person name="Schlessinger D."/>
            <person name="Schueler M.G."/>
            <person name="Sehra H.K."/>
            <person name="Shaw-Smith C."/>
            <person name="Shen H."/>
            <person name="Sheridan E.M."/>
            <person name="Shownkeen R."/>
            <person name="Skuce C.D."/>
            <person name="Smith M.L."/>
            <person name="Sotheran E.C."/>
            <person name="Steingruber H.E."/>
            <person name="Steward C.A."/>
            <person name="Storey R."/>
            <person name="Swann R.M."/>
            <person name="Swarbreck D."/>
            <person name="Tabor P.E."/>
            <person name="Taudien S."/>
            <person name="Taylor T."/>
            <person name="Teague B."/>
            <person name="Thomas K."/>
            <person name="Thorpe A."/>
            <person name="Timms K."/>
            <person name="Tracey A."/>
            <person name="Trevanion S."/>
            <person name="Tromans A.C."/>
            <person name="d'Urso M."/>
            <person name="Verduzco D."/>
            <person name="Villasana D."/>
            <person name="Waldron L."/>
            <person name="Wall M."/>
            <person name="Wang Q."/>
            <person name="Warren J."/>
            <person name="Warry G.L."/>
            <person name="Wei X."/>
            <person name="West A."/>
            <person name="Whitehead S.L."/>
            <person name="Whiteley M.N."/>
            <person name="Wilkinson J.E."/>
            <person name="Willey D.L."/>
            <person name="Williams G."/>
            <person name="Williams L."/>
            <person name="Williamson A."/>
            <person name="Williamson H."/>
            <person name="Wilming L."/>
            <person name="Woodmansey R.L."/>
            <person name="Wray P.W."/>
            <person name="Yen J."/>
            <person name="Zhang J."/>
            <person name="Zhou J."/>
            <person name="Zoghbi H."/>
            <person name="Zorilla S."/>
            <person name="Buck D."/>
            <person name="Reinhardt R."/>
            <person name="Poustka A."/>
            <person name="Rosenthal A."/>
            <person name="Lehrach H."/>
            <person name="Meindl A."/>
            <person name="Minx P.J."/>
            <person name="Hillier L.W."/>
            <person name="Willard H.F."/>
            <person name="Wilson R.K."/>
            <person name="Waterston R.H."/>
            <person name="Rice C.M."/>
            <person name="Vaudin M."/>
            <person name="Coulson A."/>
            <person name="Nelson D.L."/>
            <person name="Weinstock G."/>
            <person name="Sulston J.E."/>
            <person name="Durbin R."/>
            <person name="Hubbard T."/>
            <person name="Gibbs R.A."/>
            <person name="Beck S."/>
            <person name="Rogers J."/>
            <person name="Bentley D.R."/>
        </authorList>
    </citation>
    <scope>NUCLEOTIDE SEQUENCE [LARGE SCALE GENOMIC DNA]</scope>
</reference>
<evidence type="ECO:0000313" key="2">
    <source>
        <dbReference type="Proteomes" id="UP000005640"/>
    </source>
</evidence>
<dbReference type="HGNC" id="HGNC:2890">
    <property type="gene designation" value="DKC1"/>
</dbReference>
<keyword evidence="3 4" id="KW-1267">Proteomics identification</keyword>
<evidence type="ECO:0007829" key="4">
    <source>
        <dbReference type="ProteomicsDB" id="A0A8Q3WLE5"/>
    </source>
</evidence>
<dbReference type="Proteomes" id="UP000005640">
    <property type="component" value="Chromosome X"/>
</dbReference>
<gene>
    <name evidence="1" type="primary">DKC1</name>
</gene>
<dbReference type="AlphaFoldDB" id="A0A8Q3WLE5"/>
<organism evidence="1 2">
    <name type="scientific">Homo sapiens</name>
    <name type="common">Human</name>
    <dbReference type="NCBI Taxonomy" id="9606"/>
    <lineage>
        <taxon>Eukaryota</taxon>
        <taxon>Metazoa</taxon>
        <taxon>Chordata</taxon>
        <taxon>Craniata</taxon>
        <taxon>Vertebrata</taxon>
        <taxon>Euteleostomi</taxon>
        <taxon>Mammalia</taxon>
        <taxon>Eutheria</taxon>
        <taxon>Euarchontoglires</taxon>
        <taxon>Primates</taxon>
        <taxon>Haplorrhini</taxon>
        <taxon>Catarrhini</taxon>
        <taxon>Hominidae</taxon>
        <taxon>Homo</taxon>
    </lineage>
</organism>
<dbReference type="GeneTree" id="ENSGT00510000047092"/>
<dbReference type="OrthoDB" id="10250002at2759"/>
<dbReference type="SMR" id="A0A8Q3WLE5"/>
<reference evidence="1" key="4">
    <citation type="submission" date="2025-08" db="UniProtKB">
        <authorList>
            <consortium name="Ensembl"/>
        </authorList>
    </citation>
    <scope>IDENTIFICATION</scope>
</reference>
<reference evidence="1" key="5">
    <citation type="submission" date="2025-09" db="UniProtKB">
        <authorList>
            <consortium name="Ensembl"/>
        </authorList>
    </citation>
    <scope>IDENTIFICATION</scope>
</reference>
<accession>A0A8Q3WLE5</accession>